<dbReference type="EMBL" id="FQUL01000013">
    <property type="protein sequence ID" value="SHE62902.1"/>
    <property type="molecule type" value="Genomic_DNA"/>
</dbReference>
<gene>
    <name evidence="1" type="ORF">SAMN02745225_01166</name>
</gene>
<name>A0A1M4V1X0_9ACTN</name>
<dbReference type="GO" id="GO:0016787">
    <property type="term" value="F:hydrolase activity"/>
    <property type="evidence" value="ECO:0007669"/>
    <property type="project" value="UniProtKB-KW"/>
</dbReference>
<keyword evidence="2" id="KW-1185">Reference proteome</keyword>
<reference evidence="2" key="1">
    <citation type="submission" date="2016-11" db="EMBL/GenBank/DDBJ databases">
        <authorList>
            <person name="Varghese N."/>
            <person name="Submissions S."/>
        </authorList>
    </citation>
    <scope>NUCLEOTIDE SEQUENCE [LARGE SCALE GENOMIC DNA]</scope>
    <source>
        <strain evidence="2">DSM 19514</strain>
    </source>
</reference>
<organism evidence="1 2">
    <name type="scientific">Ferrithrix thermotolerans DSM 19514</name>
    <dbReference type="NCBI Taxonomy" id="1121881"/>
    <lineage>
        <taxon>Bacteria</taxon>
        <taxon>Bacillati</taxon>
        <taxon>Actinomycetota</taxon>
        <taxon>Acidimicrobiia</taxon>
        <taxon>Acidimicrobiales</taxon>
        <taxon>Acidimicrobiaceae</taxon>
        <taxon>Ferrithrix</taxon>
    </lineage>
</organism>
<dbReference type="AlphaFoldDB" id="A0A1M4V1X0"/>
<evidence type="ECO:0000313" key="1">
    <source>
        <dbReference type="EMBL" id="SHE62902.1"/>
    </source>
</evidence>
<dbReference type="Proteomes" id="UP000184295">
    <property type="component" value="Unassembled WGS sequence"/>
</dbReference>
<dbReference type="Gene3D" id="3.40.50.1820">
    <property type="entry name" value="alpha/beta hydrolase"/>
    <property type="match status" value="1"/>
</dbReference>
<dbReference type="STRING" id="1121881.SAMN02745225_01166"/>
<dbReference type="RefSeq" id="WP_272867289.1">
    <property type="nucleotide sequence ID" value="NZ_FQUL01000013.1"/>
</dbReference>
<protein>
    <submittedName>
        <fullName evidence="1">2-hydroxymuconate-semialdehyde hydrolase</fullName>
    </submittedName>
</protein>
<sequence>MELGEIGRRVDIEGVNTNYLDVGDGPNVILLHGSGPGVTAYAN</sequence>
<dbReference type="InterPro" id="IPR029058">
    <property type="entry name" value="AB_hydrolase_fold"/>
</dbReference>
<proteinExistence type="predicted"/>
<keyword evidence="1" id="KW-0378">Hydrolase</keyword>
<dbReference type="SUPFAM" id="SSF53474">
    <property type="entry name" value="alpha/beta-Hydrolases"/>
    <property type="match status" value="1"/>
</dbReference>
<evidence type="ECO:0000313" key="2">
    <source>
        <dbReference type="Proteomes" id="UP000184295"/>
    </source>
</evidence>
<accession>A0A1M4V1X0</accession>